<keyword evidence="1" id="KW-0812">Transmembrane</keyword>
<gene>
    <name evidence="2" type="ORF">GRI68_02540</name>
</gene>
<evidence type="ECO:0000313" key="3">
    <source>
        <dbReference type="Proteomes" id="UP000429229"/>
    </source>
</evidence>
<keyword evidence="3" id="KW-1185">Reference proteome</keyword>
<feature type="transmembrane region" description="Helical" evidence="1">
    <location>
        <begin position="109"/>
        <end position="127"/>
    </location>
</feature>
<keyword evidence="1" id="KW-0472">Membrane</keyword>
<name>A0A6I4TZX0_9SPHN</name>
<feature type="transmembrane region" description="Helical" evidence="1">
    <location>
        <begin position="68"/>
        <end position="89"/>
    </location>
</feature>
<feature type="transmembrane region" description="Helical" evidence="1">
    <location>
        <begin position="36"/>
        <end position="56"/>
    </location>
</feature>
<organism evidence="2 3">
    <name type="scientific">Alteriqipengyuania halimionae</name>
    <dbReference type="NCBI Taxonomy" id="1926630"/>
    <lineage>
        <taxon>Bacteria</taxon>
        <taxon>Pseudomonadati</taxon>
        <taxon>Pseudomonadota</taxon>
        <taxon>Alphaproteobacteria</taxon>
        <taxon>Sphingomonadales</taxon>
        <taxon>Erythrobacteraceae</taxon>
        <taxon>Alteriqipengyuania</taxon>
    </lineage>
</organism>
<protein>
    <submittedName>
        <fullName evidence="2">Uncharacterized protein</fullName>
    </submittedName>
</protein>
<proteinExistence type="predicted"/>
<accession>A0A6I4TZX0</accession>
<dbReference type="RefSeq" id="WP_160615598.1">
    <property type="nucleotide sequence ID" value="NZ_WTYR01000001.1"/>
</dbReference>
<evidence type="ECO:0000256" key="1">
    <source>
        <dbReference type="SAM" id="Phobius"/>
    </source>
</evidence>
<dbReference type="AlphaFoldDB" id="A0A6I4TZX0"/>
<keyword evidence="1" id="KW-1133">Transmembrane helix</keyword>
<dbReference type="EMBL" id="WTYR01000001">
    <property type="protein sequence ID" value="MXP09056.1"/>
    <property type="molecule type" value="Genomic_DNA"/>
</dbReference>
<dbReference type="OrthoDB" id="7405513at2"/>
<dbReference type="Proteomes" id="UP000429229">
    <property type="component" value="Unassembled WGS sequence"/>
</dbReference>
<evidence type="ECO:0000313" key="2">
    <source>
        <dbReference type="EMBL" id="MXP09056.1"/>
    </source>
</evidence>
<reference evidence="2 3" key="1">
    <citation type="submission" date="2019-12" db="EMBL/GenBank/DDBJ databases">
        <title>Genomic-based taxomic classification of the family Erythrobacteraceae.</title>
        <authorList>
            <person name="Xu L."/>
        </authorList>
    </citation>
    <scope>NUCLEOTIDE SEQUENCE [LARGE SCALE GENOMIC DNA]</scope>
    <source>
        <strain evidence="2 3">LMG 29519</strain>
    </source>
</reference>
<feature type="transmembrane region" description="Helical" evidence="1">
    <location>
        <begin position="163"/>
        <end position="181"/>
    </location>
</feature>
<sequence length="184" mass="20969">MEQALVFISIVLGVAVAFELENLNRLIRSKQVKWHWAQPLFALFVLMTITSFWWMVADRTDEEPISLAAFMPLMWILVILNLLAAAALPDKIGEDGVDLAAYYQDNRRYLWGLYLLVFLPLAANWIAVSAARTSSFGEFWGMASGEFIPLIFIILLFFAKRWWLVGVGFAGLSTTLLTWMTRTL</sequence>
<feature type="transmembrane region" description="Helical" evidence="1">
    <location>
        <begin position="139"/>
        <end position="157"/>
    </location>
</feature>
<comment type="caution">
    <text evidence="2">The sequence shown here is derived from an EMBL/GenBank/DDBJ whole genome shotgun (WGS) entry which is preliminary data.</text>
</comment>